<dbReference type="AlphaFoldDB" id="A0A6H5I2G6"/>
<sequence>MPPSLSYSILFASKTNRTMSLIQVKIHFVQMQLAFFWPLRKTLGAENSNRIEDE</sequence>
<accession>A0A6H5I2G6</accession>
<protein>
    <submittedName>
        <fullName evidence="1">Uncharacterized protein</fullName>
    </submittedName>
</protein>
<keyword evidence="2" id="KW-1185">Reference proteome</keyword>
<reference evidence="1 2" key="1">
    <citation type="submission" date="2020-02" db="EMBL/GenBank/DDBJ databases">
        <authorList>
            <person name="Ferguson B K."/>
        </authorList>
    </citation>
    <scope>NUCLEOTIDE SEQUENCE [LARGE SCALE GENOMIC DNA]</scope>
</reference>
<dbReference type="EMBL" id="CADCXV010000495">
    <property type="protein sequence ID" value="CAB0030526.1"/>
    <property type="molecule type" value="Genomic_DNA"/>
</dbReference>
<evidence type="ECO:0000313" key="1">
    <source>
        <dbReference type="EMBL" id="CAB0030526.1"/>
    </source>
</evidence>
<gene>
    <name evidence="1" type="ORF">TBRA_LOCUS2524</name>
</gene>
<organism evidence="1 2">
    <name type="scientific">Trichogramma brassicae</name>
    <dbReference type="NCBI Taxonomy" id="86971"/>
    <lineage>
        <taxon>Eukaryota</taxon>
        <taxon>Metazoa</taxon>
        <taxon>Ecdysozoa</taxon>
        <taxon>Arthropoda</taxon>
        <taxon>Hexapoda</taxon>
        <taxon>Insecta</taxon>
        <taxon>Pterygota</taxon>
        <taxon>Neoptera</taxon>
        <taxon>Endopterygota</taxon>
        <taxon>Hymenoptera</taxon>
        <taxon>Apocrita</taxon>
        <taxon>Proctotrupomorpha</taxon>
        <taxon>Chalcidoidea</taxon>
        <taxon>Trichogrammatidae</taxon>
        <taxon>Trichogramma</taxon>
    </lineage>
</organism>
<name>A0A6H5I2G6_9HYME</name>
<proteinExistence type="predicted"/>
<dbReference type="Proteomes" id="UP000479190">
    <property type="component" value="Unassembled WGS sequence"/>
</dbReference>
<evidence type="ECO:0000313" key="2">
    <source>
        <dbReference type="Proteomes" id="UP000479190"/>
    </source>
</evidence>